<accession>A0ABT6S3R3</accession>
<dbReference type="EMBL" id="JASCIR010000058">
    <property type="protein sequence ID" value="MDI3390638.1"/>
    <property type="molecule type" value="Genomic_DNA"/>
</dbReference>
<protein>
    <recommendedName>
        <fullName evidence="3">PIN domain-containing protein</fullName>
    </recommendedName>
</protein>
<dbReference type="SUPFAM" id="SSF88723">
    <property type="entry name" value="PIN domain-like"/>
    <property type="match status" value="1"/>
</dbReference>
<reference evidence="1 2" key="1">
    <citation type="submission" date="2023-05" db="EMBL/GenBank/DDBJ databases">
        <title>Draft genome sequence of Streptomyces sp. B-S-A8 isolated from a cave soil in Thailand.</title>
        <authorList>
            <person name="Chamroensaksri N."/>
            <person name="Muangham S."/>
        </authorList>
    </citation>
    <scope>NUCLEOTIDE SEQUENCE [LARGE SCALE GENOMIC DNA]</scope>
    <source>
        <strain evidence="1 2">B-S-A8</strain>
    </source>
</reference>
<comment type="caution">
    <text evidence="1">The sequence shown here is derived from an EMBL/GenBank/DDBJ whole genome shotgun (WGS) entry which is preliminary data.</text>
</comment>
<dbReference type="RefSeq" id="WP_282517122.1">
    <property type="nucleotide sequence ID" value="NZ_JASCIR010000058.1"/>
</dbReference>
<dbReference type="InterPro" id="IPR029060">
    <property type="entry name" value="PIN-like_dom_sf"/>
</dbReference>
<dbReference type="Proteomes" id="UP001224661">
    <property type="component" value="Unassembled WGS sequence"/>
</dbReference>
<name>A0ABT6S3R3_9ACTN</name>
<evidence type="ECO:0008006" key="3">
    <source>
        <dbReference type="Google" id="ProtNLM"/>
    </source>
</evidence>
<proteinExistence type="predicted"/>
<sequence>MIGGYILDASAVRQLAQGNPYMIARVYVAVEKVQALYVPTTALAAGLVGHDLTAARREQVEQALEAPAFQLHDLDQPTALAAAELATMCQVDIASAHVAHLALRRPGLPVLTTRPSELHKVHPAIEVEELP</sequence>
<evidence type="ECO:0000313" key="2">
    <source>
        <dbReference type="Proteomes" id="UP001224661"/>
    </source>
</evidence>
<organism evidence="1 2">
    <name type="scientific">Streptomyces solicavernae</name>
    <dbReference type="NCBI Taxonomy" id="3043614"/>
    <lineage>
        <taxon>Bacteria</taxon>
        <taxon>Bacillati</taxon>
        <taxon>Actinomycetota</taxon>
        <taxon>Actinomycetes</taxon>
        <taxon>Kitasatosporales</taxon>
        <taxon>Streptomycetaceae</taxon>
        <taxon>Streptomyces</taxon>
    </lineage>
</organism>
<evidence type="ECO:0000313" key="1">
    <source>
        <dbReference type="EMBL" id="MDI3390638.1"/>
    </source>
</evidence>
<gene>
    <name evidence="1" type="ORF">QIS99_31245</name>
</gene>
<keyword evidence="2" id="KW-1185">Reference proteome</keyword>